<dbReference type="InterPro" id="IPR000792">
    <property type="entry name" value="Tscrpt_reg_LuxR_C"/>
</dbReference>
<evidence type="ECO:0000313" key="5">
    <source>
        <dbReference type="EMBL" id="RZU66448.1"/>
    </source>
</evidence>
<proteinExistence type="predicted"/>
<evidence type="ECO:0000259" key="4">
    <source>
        <dbReference type="PROSITE" id="PS50043"/>
    </source>
</evidence>
<protein>
    <submittedName>
        <fullName evidence="5">Regulatory LuxR family protein</fullName>
    </submittedName>
</protein>
<dbReference type="PANTHER" id="PTHR44688">
    <property type="entry name" value="DNA-BINDING TRANSCRIPTIONAL ACTIVATOR DEVR_DOSR"/>
    <property type="match status" value="1"/>
</dbReference>
<comment type="caution">
    <text evidence="5">The sequence shown here is derived from an EMBL/GenBank/DDBJ whole genome shotgun (WGS) entry which is preliminary data.</text>
</comment>
<dbReference type="Proteomes" id="UP000291483">
    <property type="component" value="Unassembled WGS sequence"/>
</dbReference>
<dbReference type="InterPro" id="IPR027417">
    <property type="entry name" value="P-loop_NTPase"/>
</dbReference>
<evidence type="ECO:0000256" key="3">
    <source>
        <dbReference type="ARBA" id="ARBA00023163"/>
    </source>
</evidence>
<keyword evidence="6" id="KW-1185">Reference proteome</keyword>
<keyword evidence="1" id="KW-0805">Transcription regulation</keyword>
<dbReference type="InterPro" id="IPR016032">
    <property type="entry name" value="Sig_transdc_resp-reg_C-effctor"/>
</dbReference>
<feature type="domain" description="HTH luxR-type" evidence="4">
    <location>
        <begin position="788"/>
        <end position="853"/>
    </location>
</feature>
<dbReference type="GO" id="GO:0003677">
    <property type="term" value="F:DNA binding"/>
    <property type="evidence" value="ECO:0007669"/>
    <property type="project" value="UniProtKB-KW"/>
</dbReference>
<evidence type="ECO:0000313" key="6">
    <source>
        <dbReference type="Proteomes" id="UP000291483"/>
    </source>
</evidence>
<dbReference type="PROSITE" id="PS00622">
    <property type="entry name" value="HTH_LUXR_1"/>
    <property type="match status" value="1"/>
</dbReference>
<keyword evidence="3" id="KW-0804">Transcription</keyword>
<dbReference type="GO" id="GO:0006355">
    <property type="term" value="P:regulation of DNA-templated transcription"/>
    <property type="evidence" value="ECO:0007669"/>
    <property type="project" value="InterPro"/>
</dbReference>
<dbReference type="SUPFAM" id="SSF52540">
    <property type="entry name" value="P-loop containing nucleoside triphosphate hydrolases"/>
    <property type="match status" value="1"/>
</dbReference>
<dbReference type="InterPro" id="IPR036388">
    <property type="entry name" value="WH-like_DNA-bd_sf"/>
</dbReference>
<sequence length="854" mass="92707">MIGRDQDLTMAVSLVNSGASVDIVGSRGSGRSAFLSALKTRLELDEWQVIAVRGVASLRQHPLAAMHLAGVGAPNEPRAGGAIQSAAEALREQTRFAKSVLFLDDWDDLDESSWGVAEAVRRATGLPIVLSRLQGLRARHTPSGLHASTLEPTFVIEMVPIRFEELEQVISGHLAGQIEKSTISRLYAKSGGIVGLALSLVDAGVREGRLRESDGVWVATRDMWSPGLRGVVEAHLENLGSDARDALEIIALVGVADIETVRKLVSWDTLELLEERAMVKLVPSGNRHLVTVVPPLLVEFFRHEPVAARRIRLTELILERLGAAESMGVLLASAAPDDENVGESDALFVRLLQERARTRRIVTKAEWEQSPTPSTATTYIRALMHAPEARGLIAEVFESTDSSLGDEASRVEYLILRAQWGAFVDGTLDAALSSLASATRDLGVHRRAADAASVIVETSLRAVPSDFADRLEITDDLPEAVRVRLLEAQMFVLITLGRFGDASRVFLSIGEKEKNAVGFAPNVLYGLVLLGLGDHAGAVSWSLRGVDEAHGFLDVDAVRAHGAVAALCLTIEGDYAGTESILNTMFAAGDAPPHLQGSQLTLLNIASLVAIRRGNMALGEKYARDLAELPIADGPLPGQARAWSIAQDVAFNGDLAAAARILWDSAEELWERGARFAAVLAYMTNVEMLPDAERLATTRERAALIDDAYIKPHLDFLTARFENDPAGLIANVPALLETGRPGLALISLRRAAELYQESGEYDRSVATEAEHDQVLKELGDRGIDTTRFQATAINLTDRELEIARYVGQGLTNPEIATRLVLSVRTVESHMHRIMRKTNVANRRELIRNLESFAR</sequence>
<evidence type="ECO:0000256" key="2">
    <source>
        <dbReference type="ARBA" id="ARBA00023125"/>
    </source>
</evidence>
<dbReference type="Gene3D" id="1.10.10.10">
    <property type="entry name" value="Winged helix-like DNA-binding domain superfamily/Winged helix DNA-binding domain"/>
    <property type="match status" value="1"/>
</dbReference>
<name>A0A4Q8APE3_9MICO</name>
<keyword evidence="2" id="KW-0238">DNA-binding</keyword>
<dbReference type="PRINTS" id="PR00038">
    <property type="entry name" value="HTHLUXR"/>
</dbReference>
<dbReference type="Pfam" id="PF00196">
    <property type="entry name" value="GerE"/>
    <property type="match status" value="1"/>
</dbReference>
<dbReference type="EMBL" id="SHLC01000001">
    <property type="protein sequence ID" value="RZU66448.1"/>
    <property type="molecule type" value="Genomic_DNA"/>
</dbReference>
<dbReference type="AlphaFoldDB" id="A0A4Q8APE3"/>
<reference evidence="5 6" key="1">
    <citation type="submission" date="2019-02" db="EMBL/GenBank/DDBJ databases">
        <title>Sequencing the genomes of 1000 actinobacteria strains.</title>
        <authorList>
            <person name="Klenk H.-P."/>
        </authorList>
    </citation>
    <scope>NUCLEOTIDE SEQUENCE [LARGE SCALE GENOMIC DNA]</scope>
    <source>
        <strain evidence="5 6">DSM 18319</strain>
    </source>
</reference>
<gene>
    <name evidence="5" type="ORF">EV379_2805</name>
</gene>
<accession>A0A4Q8APE3</accession>
<dbReference type="CDD" id="cd06170">
    <property type="entry name" value="LuxR_C_like"/>
    <property type="match status" value="1"/>
</dbReference>
<dbReference type="SUPFAM" id="SSF46894">
    <property type="entry name" value="C-terminal effector domain of the bipartite response regulators"/>
    <property type="match status" value="1"/>
</dbReference>
<organism evidence="5 6">
    <name type="scientific">Microterricola gilva</name>
    <dbReference type="NCBI Taxonomy" id="393267"/>
    <lineage>
        <taxon>Bacteria</taxon>
        <taxon>Bacillati</taxon>
        <taxon>Actinomycetota</taxon>
        <taxon>Actinomycetes</taxon>
        <taxon>Micrococcales</taxon>
        <taxon>Microbacteriaceae</taxon>
        <taxon>Microterricola</taxon>
    </lineage>
</organism>
<dbReference type="PROSITE" id="PS50043">
    <property type="entry name" value="HTH_LUXR_2"/>
    <property type="match status" value="1"/>
</dbReference>
<dbReference type="PANTHER" id="PTHR44688:SF16">
    <property type="entry name" value="DNA-BINDING TRANSCRIPTIONAL ACTIVATOR DEVR_DOSR"/>
    <property type="match status" value="1"/>
</dbReference>
<evidence type="ECO:0000256" key="1">
    <source>
        <dbReference type="ARBA" id="ARBA00023015"/>
    </source>
</evidence>
<dbReference type="SMART" id="SM00421">
    <property type="entry name" value="HTH_LUXR"/>
    <property type="match status" value="1"/>
</dbReference>